<gene>
    <name evidence="8" type="ORF">LTR84_001283</name>
</gene>
<evidence type="ECO:0000256" key="6">
    <source>
        <dbReference type="SAM" id="MobiDB-lite"/>
    </source>
</evidence>
<protein>
    <recommendedName>
        <fullName evidence="7">Xylanolytic transcriptional activator regulatory domain-containing protein</fullName>
    </recommendedName>
</protein>
<evidence type="ECO:0000313" key="8">
    <source>
        <dbReference type="EMBL" id="KAK5054393.1"/>
    </source>
</evidence>
<evidence type="ECO:0000256" key="4">
    <source>
        <dbReference type="ARBA" id="ARBA00023163"/>
    </source>
</evidence>
<dbReference type="AlphaFoldDB" id="A0AAV9NFQ3"/>
<organism evidence="8 9">
    <name type="scientific">Exophiala bonariae</name>
    <dbReference type="NCBI Taxonomy" id="1690606"/>
    <lineage>
        <taxon>Eukaryota</taxon>
        <taxon>Fungi</taxon>
        <taxon>Dikarya</taxon>
        <taxon>Ascomycota</taxon>
        <taxon>Pezizomycotina</taxon>
        <taxon>Eurotiomycetes</taxon>
        <taxon>Chaetothyriomycetidae</taxon>
        <taxon>Chaetothyriales</taxon>
        <taxon>Herpotrichiellaceae</taxon>
        <taxon>Exophiala</taxon>
    </lineage>
</organism>
<keyword evidence="9" id="KW-1185">Reference proteome</keyword>
<dbReference type="GeneID" id="89969504"/>
<name>A0AAV9NFQ3_9EURO</name>
<feature type="domain" description="Xylanolytic transcriptional activator regulatory" evidence="7">
    <location>
        <begin position="115"/>
        <end position="337"/>
    </location>
</feature>
<dbReference type="GO" id="GO:0000981">
    <property type="term" value="F:DNA-binding transcription factor activity, RNA polymerase II-specific"/>
    <property type="evidence" value="ECO:0007669"/>
    <property type="project" value="InterPro"/>
</dbReference>
<evidence type="ECO:0000259" key="7">
    <source>
        <dbReference type="Pfam" id="PF04082"/>
    </source>
</evidence>
<dbReference type="RefSeq" id="XP_064707166.1">
    <property type="nucleotide sequence ID" value="XM_064844908.1"/>
</dbReference>
<dbReference type="GO" id="GO:0005634">
    <property type="term" value="C:nucleus"/>
    <property type="evidence" value="ECO:0007669"/>
    <property type="project" value="UniProtKB-SubCell"/>
</dbReference>
<dbReference type="EMBL" id="JAVRRD010000010">
    <property type="protein sequence ID" value="KAK5054393.1"/>
    <property type="molecule type" value="Genomic_DNA"/>
</dbReference>
<comment type="subcellular location">
    <subcellularLocation>
        <location evidence="1">Nucleus</location>
    </subcellularLocation>
</comment>
<keyword evidence="5" id="KW-0539">Nucleus</keyword>
<dbReference type="GO" id="GO:0008270">
    <property type="term" value="F:zinc ion binding"/>
    <property type="evidence" value="ECO:0007669"/>
    <property type="project" value="InterPro"/>
</dbReference>
<dbReference type="GO" id="GO:0006351">
    <property type="term" value="P:DNA-templated transcription"/>
    <property type="evidence" value="ECO:0007669"/>
    <property type="project" value="InterPro"/>
</dbReference>
<dbReference type="Pfam" id="PF04082">
    <property type="entry name" value="Fungal_trans"/>
    <property type="match status" value="1"/>
</dbReference>
<evidence type="ECO:0000256" key="1">
    <source>
        <dbReference type="ARBA" id="ARBA00004123"/>
    </source>
</evidence>
<keyword evidence="2" id="KW-0479">Metal-binding</keyword>
<accession>A0AAV9NFQ3</accession>
<evidence type="ECO:0000256" key="2">
    <source>
        <dbReference type="ARBA" id="ARBA00022723"/>
    </source>
</evidence>
<dbReference type="CDD" id="cd12148">
    <property type="entry name" value="fungal_TF_MHR"/>
    <property type="match status" value="1"/>
</dbReference>
<proteinExistence type="predicted"/>
<evidence type="ECO:0000256" key="5">
    <source>
        <dbReference type="ARBA" id="ARBA00023242"/>
    </source>
</evidence>
<sequence length="517" mass="57233">MARSCDYSEISHQPNADDFGALKQKITDLEARIEGRRSDLGWHDPIRSVSTSKSPTSTTDLTLSQDGSTFPPMFFLDAEVFQESSTKIIKPVIPVPTEVANTLGTSILDIQDVVDRYFANIHTWLPVVSKKRMELNLSNPSLELSLELSLLLLAMKLIIQIPSGDSQSVRSPLYALTKRYFAMVESAGIISNQTLQANILISAYEIGHAIYPAAYLTTGHSARLGHALGLNDRQNAPQIHKKKAAAWAEVEEVRRTWWAVMLLDRYVNLGSQGHPLATDDPARKDMLPADDAMWDAGEMTTSEPLYVSSPTNVRAGAFARTCQATHLLGRLIRLLNDNLLEAPARFTEAIQLHRTIQALANLVPADVQRSPEQFGTSIALCYSSLIHLSDPFACTESNRGDHTVEETEMQGIAIAGMRNAADDVFSFSQLLRRSMTQNPSSISPLVGDCLYMAAATYAWIVHETGSREVAESYHSLKNVLEIMSCRWAVGAQYLVILKKAQETLYPQTPLLLRSFEN</sequence>
<dbReference type="InterPro" id="IPR007219">
    <property type="entry name" value="XnlR_reg_dom"/>
</dbReference>
<dbReference type="Proteomes" id="UP001358417">
    <property type="component" value="Unassembled WGS sequence"/>
</dbReference>
<keyword evidence="3" id="KW-0805">Transcription regulation</keyword>
<keyword evidence="4" id="KW-0804">Transcription</keyword>
<dbReference type="InterPro" id="IPR050815">
    <property type="entry name" value="TF_fung"/>
</dbReference>
<evidence type="ECO:0000256" key="3">
    <source>
        <dbReference type="ARBA" id="ARBA00023015"/>
    </source>
</evidence>
<feature type="region of interest" description="Disordered" evidence="6">
    <location>
        <begin position="44"/>
        <end position="65"/>
    </location>
</feature>
<comment type="caution">
    <text evidence="8">The sequence shown here is derived from an EMBL/GenBank/DDBJ whole genome shotgun (WGS) entry which is preliminary data.</text>
</comment>
<reference evidence="8 9" key="1">
    <citation type="submission" date="2023-08" db="EMBL/GenBank/DDBJ databases">
        <title>Black Yeasts Isolated from many extreme environments.</title>
        <authorList>
            <person name="Coleine C."/>
            <person name="Stajich J.E."/>
            <person name="Selbmann L."/>
        </authorList>
    </citation>
    <scope>NUCLEOTIDE SEQUENCE [LARGE SCALE GENOMIC DNA]</scope>
    <source>
        <strain evidence="8 9">CCFEE 5792</strain>
    </source>
</reference>
<dbReference type="PANTHER" id="PTHR47338">
    <property type="entry name" value="ZN(II)2CYS6 TRANSCRIPTION FACTOR (EUROFUNG)-RELATED"/>
    <property type="match status" value="1"/>
</dbReference>
<evidence type="ECO:0000313" key="9">
    <source>
        <dbReference type="Proteomes" id="UP001358417"/>
    </source>
</evidence>
<dbReference type="PANTHER" id="PTHR47338:SF20">
    <property type="entry name" value="ZN(II)2CYS6 TRANSCRIPTION FACTOR (EUROFUNG)"/>
    <property type="match status" value="1"/>
</dbReference>
<dbReference type="GO" id="GO:0003677">
    <property type="term" value="F:DNA binding"/>
    <property type="evidence" value="ECO:0007669"/>
    <property type="project" value="InterPro"/>
</dbReference>
<feature type="compositionally biased region" description="Low complexity" evidence="6">
    <location>
        <begin position="48"/>
        <end position="65"/>
    </location>
</feature>